<dbReference type="SUPFAM" id="SSF48208">
    <property type="entry name" value="Six-hairpin glycosidases"/>
    <property type="match status" value="1"/>
</dbReference>
<dbReference type="PANTHER" id="PTHR31616">
    <property type="entry name" value="TREHALASE"/>
    <property type="match status" value="1"/>
</dbReference>
<feature type="domain" description="Trehalase-like N-terminal" evidence="3">
    <location>
        <begin position="7"/>
        <end position="127"/>
    </location>
</feature>
<organism evidence="4 5">
    <name type="scientific">Candidatus Mancarchaeum acidiphilum</name>
    <dbReference type="NCBI Taxonomy" id="1920749"/>
    <lineage>
        <taxon>Archaea</taxon>
        <taxon>Candidatus Micrarchaeota</taxon>
        <taxon>Candidatus Mancarchaeum</taxon>
    </lineage>
</organism>
<dbReference type="RefSeq" id="WP_088819793.1">
    <property type="nucleotide sequence ID" value="NZ_CP019964.1"/>
</dbReference>
<dbReference type="Gene3D" id="1.50.10.10">
    <property type="match status" value="1"/>
</dbReference>
<name>A0A218NMF3_9ARCH</name>
<evidence type="ECO:0000313" key="4">
    <source>
        <dbReference type="EMBL" id="ASI13631.1"/>
    </source>
</evidence>
<dbReference type="InterPro" id="IPR011613">
    <property type="entry name" value="GH15-like"/>
</dbReference>
<dbReference type="KEGG" id="marh:Mia14_0301"/>
<dbReference type="OrthoDB" id="36362at2157"/>
<comment type="similarity">
    <text evidence="1">Belongs to the glycosyl hydrolase 15 family.</text>
</comment>
<keyword evidence="5" id="KW-1185">Reference proteome</keyword>
<dbReference type="AlphaFoldDB" id="A0A218NMF3"/>
<dbReference type="GO" id="GO:0004553">
    <property type="term" value="F:hydrolase activity, hydrolyzing O-glycosyl compounds"/>
    <property type="evidence" value="ECO:0007669"/>
    <property type="project" value="TreeGrafter"/>
</dbReference>
<protein>
    <submittedName>
        <fullName evidence="4">Glucoamylase</fullName>
    </submittedName>
</protein>
<dbReference type="InterPro" id="IPR008928">
    <property type="entry name" value="6-hairpin_glycosidase_sf"/>
</dbReference>
<dbReference type="Proteomes" id="UP000197679">
    <property type="component" value="Chromosome"/>
</dbReference>
<feature type="domain" description="GH15-like" evidence="2">
    <location>
        <begin position="218"/>
        <end position="576"/>
    </location>
</feature>
<reference evidence="4 5" key="1">
    <citation type="journal article" date="2017" name="Nat. Commun.">
        <title>'ARMAN' archaea depend on association with euryarchaeal host in culture and in situ.</title>
        <authorList>
            <person name="Golyshina O."/>
            <person name="Toshchakov S."/>
            <person name="Makarova K."/>
            <person name="Gavrilov S."/>
            <person name="Korzhenkov A."/>
            <person name="La Cono V."/>
            <person name="Arcadi E."/>
            <person name="Nechitaylo T."/>
            <person name="Ferrer M."/>
            <person name="Kublanov I."/>
            <person name="Wolf Y."/>
            <person name="Yakimov M."/>
            <person name="Golyshin P."/>
            <person name="Slesarev A."/>
            <person name="Kozyavkin S."/>
        </authorList>
    </citation>
    <scope>NUCLEOTIDE SEQUENCE [LARGE SCALE GENOMIC DNA]</scope>
    <source>
        <strain evidence="4 5">Mia14</strain>
    </source>
</reference>
<dbReference type="EMBL" id="CP019964">
    <property type="protein sequence ID" value="ASI13631.1"/>
    <property type="molecule type" value="Genomic_DNA"/>
</dbReference>
<dbReference type="GO" id="GO:0005975">
    <property type="term" value="P:carbohydrate metabolic process"/>
    <property type="evidence" value="ECO:0007669"/>
    <property type="project" value="InterPro"/>
</dbReference>
<accession>A0A218NMF3</accession>
<evidence type="ECO:0000259" key="2">
    <source>
        <dbReference type="Pfam" id="PF00723"/>
    </source>
</evidence>
<evidence type="ECO:0000259" key="3">
    <source>
        <dbReference type="Pfam" id="PF19291"/>
    </source>
</evidence>
<evidence type="ECO:0000313" key="5">
    <source>
        <dbReference type="Proteomes" id="UP000197679"/>
    </source>
</evidence>
<dbReference type="GeneID" id="33313858"/>
<dbReference type="PANTHER" id="PTHR31616:SF0">
    <property type="entry name" value="GLUCAN 1,4-ALPHA-GLUCOSIDASE"/>
    <property type="match status" value="1"/>
</dbReference>
<sequence length="584" mass="67757">MVLDYGVIGNCRTLALVKKDTSIDWLCLPRFDSPSVFSKLLDDKNGGSFKIIPVGEYEIKQEYIENTNVIKTNFSNSTTEFDVIDYFPYYNKGYVTLRNSEVHRVIVRKRGKPIIKVLVDPKMEYNRYVPSKQIDNNKIIFSYKNTSLYLYSNLGLKEILNGTEIELPENSYILIAYNKLKYSTDIRYIMQEMENTINHWRGWSRRIKGGKEYRPLKVRSALVLRLLTYDDTGAIVAAGTTSIPEIKGSVRNWDYRYSWIRDSSFTVEALIKLGLIDQAYSFIKWLNAIYAEYGMSLQVLFKVSRGEYISESILDNMGGYENSKPVRIGNKAYQQRQTDIIGELLNSIYLFYLKENASPRIGEISWDLIFSFVETIINDWRKKDHSIWEFRGTSKDYTFSKVMCWVAVDRGIKIARRLGHNDVIERWSKERKKIKASIMRYGWNKKVQAFTQYYSSSSLDASLLLMPSFGIIGWKDQRMLSTIDAIKKELTNGPFVMRYKDRDEFGMPKSAFIACSFWLVNALYYTGNKEEAIRMFDRAVAFQNHMGLFSEDIDMKTGELLGNFPQAYSHVALINSITALFGKK</sequence>
<proteinExistence type="inferred from homology"/>
<dbReference type="Pfam" id="PF00723">
    <property type="entry name" value="Glyco_hydro_15"/>
    <property type="match status" value="1"/>
</dbReference>
<dbReference type="InterPro" id="IPR045582">
    <property type="entry name" value="Trehalase-like_N"/>
</dbReference>
<gene>
    <name evidence="4" type="ORF">Mia14_0301</name>
</gene>
<dbReference type="Pfam" id="PF19291">
    <property type="entry name" value="TREH_N"/>
    <property type="match status" value="1"/>
</dbReference>
<evidence type="ECO:0000256" key="1">
    <source>
        <dbReference type="ARBA" id="ARBA00006188"/>
    </source>
</evidence>
<dbReference type="InterPro" id="IPR012341">
    <property type="entry name" value="6hp_glycosidase-like_sf"/>
</dbReference>